<keyword evidence="2 4" id="KW-0819">tRNA processing</keyword>
<evidence type="ECO:0000256" key="6">
    <source>
        <dbReference type="PIRSR" id="PIRSR001430-2"/>
    </source>
</evidence>
<feature type="binding site" evidence="4 6">
    <location>
        <position position="111"/>
    </location>
    <ligand>
        <name>substrate</name>
    </ligand>
</feature>
<name>A0A5Q2QCL7_9GAMM</name>
<dbReference type="Proteomes" id="UP000388235">
    <property type="component" value="Chromosome"/>
</dbReference>
<dbReference type="OrthoDB" id="9811823at2"/>
<reference evidence="9 10" key="1">
    <citation type="submission" date="2019-11" db="EMBL/GenBank/DDBJ databases">
        <authorList>
            <person name="Khan S.A."/>
            <person name="Jeon C.O."/>
            <person name="Chun B.H."/>
        </authorList>
    </citation>
    <scope>NUCLEOTIDE SEQUENCE [LARGE SCALE GENOMIC DNA]</scope>
    <source>
        <strain evidence="9 10">IMCC 1097</strain>
    </source>
</reference>
<dbReference type="Gene3D" id="3.30.70.580">
    <property type="entry name" value="Pseudouridine synthase I, catalytic domain, N-terminal subdomain"/>
    <property type="match status" value="1"/>
</dbReference>
<evidence type="ECO:0000259" key="8">
    <source>
        <dbReference type="Pfam" id="PF01416"/>
    </source>
</evidence>
<dbReference type="PANTHER" id="PTHR11142">
    <property type="entry name" value="PSEUDOURIDYLATE SYNTHASE"/>
    <property type="match status" value="1"/>
</dbReference>
<dbReference type="HAMAP" id="MF_00171">
    <property type="entry name" value="TruA"/>
    <property type="match status" value="1"/>
</dbReference>
<feature type="domain" description="Pseudouridine synthase I TruA alpha/beta" evidence="8">
    <location>
        <begin position="144"/>
        <end position="246"/>
    </location>
</feature>
<dbReference type="InterPro" id="IPR001406">
    <property type="entry name" value="PsdUridine_synth_TruA"/>
</dbReference>
<evidence type="ECO:0000256" key="3">
    <source>
        <dbReference type="ARBA" id="ARBA00023235"/>
    </source>
</evidence>
<evidence type="ECO:0000313" key="10">
    <source>
        <dbReference type="Proteomes" id="UP000388235"/>
    </source>
</evidence>
<dbReference type="InterPro" id="IPR020103">
    <property type="entry name" value="PsdUridine_synth_cat_dom_sf"/>
</dbReference>
<evidence type="ECO:0000256" key="4">
    <source>
        <dbReference type="HAMAP-Rule" id="MF_00171"/>
    </source>
</evidence>
<dbReference type="Pfam" id="PF01416">
    <property type="entry name" value="PseudoU_synth_1"/>
    <property type="match status" value="2"/>
</dbReference>
<organism evidence="9 10">
    <name type="scientific">Litorivicinus lipolyticus</name>
    <dbReference type="NCBI Taxonomy" id="418701"/>
    <lineage>
        <taxon>Bacteria</taxon>
        <taxon>Pseudomonadati</taxon>
        <taxon>Pseudomonadota</taxon>
        <taxon>Gammaproteobacteria</taxon>
        <taxon>Oceanospirillales</taxon>
        <taxon>Litorivicinaceae</taxon>
        <taxon>Litorivicinus</taxon>
    </lineage>
</organism>
<dbReference type="KEGG" id="llp:GH975_03790"/>
<gene>
    <name evidence="4 9" type="primary">truA</name>
    <name evidence="9" type="ORF">GH975_03790</name>
</gene>
<accession>A0A5Q2QCL7</accession>
<evidence type="ECO:0000256" key="2">
    <source>
        <dbReference type="ARBA" id="ARBA00022694"/>
    </source>
</evidence>
<dbReference type="EC" id="5.4.99.12" evidence="4"/>
<keyword evidence="3 4" id="KW-0413">Isomerase</keyword>
<protein>
    <recommendedName>
        <fullName evidence="4">tRNA pseudouridine synthase A</fullName>
        <ecNumber evidence="4">5.4.99.12</ecNumber>
    </recommendedName>
    <alternativeName>
        <fullName evidence="4">tRNA pseudouridine(38-40) synthase</fullName>
    </alternativeName>
    <alternativeName>
        <fullName evidence="4">tRNA pseudouridylate synthase I</fullName>
    </alternativeName>
    <alternativeName>
        <fullName evidence="4">tRNA-uridine isomerase I</fullName>
    </alternativeName>
</protein>
<evidence type="ECO:0000256" key="1">
    <source>
        <dbReference type="ARBA" id="ARBA00009375"/>
    </source>
</evidence>
<evidence type="ECO:0000256" key="7">
    <source>
        <dbReference type="RuleBase" id="RU003792"/>
    </source>
</evidence>
<feature type="active site" description="Nucleophile" evidence="4 5">
    <location>
        <position position="53"/>
    </location>
</feature>
<dbReference type="RefSeq" id="WP_153713241.1">
    <property type="nucleotide sequence ID" value="NZ_CP045871.1"/>
</dbReference>
<sequence>MTRWAACIEYQGSNYYGWQTQEIEGKSVQPWVERALSKIADRPIEVVCAGRTDTGVHATVQVVHFDTDVERPARAWALGGNTHLPDDISFIWAVPVADDFSARFSARWRRYHYVFQNSTTRPAIASQHLTHVHNRLDLSAMARAARVLEGVHDFTSLRSSACQAPNPVRDMHFVRLYQLGSLIVIDVQANAFLHHMVRNIAGSLLAVGKGDRTVEWLGDVLQAKDRALAGVTAAANGLHLVGVGYEPSVVLPETLRFPPLSVGIVRPENRVWPAF</sequence>
<dbReference type="FunFam" id="3.30.70.580:FF:000001">
    <property type="entry name" value="tRNA pseudouridine synthase A"/>
    <property type="match status" value="1"/>
</dbReference>
<dbReference type="InterPro" id="IPR020094">
    <property type="entry name" value="TruA/RsuA/RluB/E/F_N"/>
</dbReference>
<dbReference type="PANTHER" id="PTHR11142:SF0">
    <property type="entry name" value="TRNA PSEUDOURIDINE SYNTHASE-LIKE 1"/>
    <property type="match status" value="1"/>
</dbReference>
<dbReference type="EMBL" id="CP045871">
    <property type="protein sequence ID" value="QGG79737.1"/>
    <property type="molecule type" value="Genomic_DNA"/>
</dbReference>
<dbReference type="InterPro" id="IPR020097">
    <property type="entry name" value="PsdUridine_synth_TruA_a/b_dom"/>
</dbReference>
<proteinExistence type="inferred from homology"/>
<dbReference type="Gene3D" id="3.30.70.660">
    <property type="entry name" value="Pseudouridine synthase I, catalytic domain, C-terminal subdomain"/>
    <property type="match status" value="1"/>
</dbReference>
<dbReference type="InterPro" id="IPR020095">
    <property type="entry name" value="PsdUridine_synth_TruA_C"/>
</dbReference>
<dbReference type="AlphaFoldDB" id="A0A5Q2QCL7"/>
<evidence type="ECO:0000256" key="5">
    <source>
        <dbReference type="PIRSR" id="PIRSR001430-1"/>
    </source>
</evidence>
<comment type="similarity">
    <text evidence="1 4 7">Belongs to the tRNA pseudouridine synthase TruA family.</text>
</comment>
<dbReference type="GO" id="GO:0031119">
    <property type="term" value="P:tRNA pseudouridine synthesis"/>
    <property type="evidence" value="ECO:0007669"/>
    <property type="project" value="UniProtKB-UniRule"/>
</dbReference>
<dbReference type="PIRSF" id="PIRSF001430">
    <property type="entry name" value="tRNA_psdUrid_synth"/>
    <property type="match status" value="1"/>
</dbReference>
<comment type="catalytic activity">
    <reaction evidence="4 7">
        <text>uridine(38/39/40) in tRNA = pseudouridine(38/39/40) in tRNA</text>
        <dbReference type="Rhea" id="RHEA:22376"/>
        <dbReference type="Rhea" id="RHEA-COMP:10085"/>
        <dbReference type="Rhea" id="RHEA-COMP:10087"/>
        <dbReference type="ChEBI" id="CHEBI:65314"/>
        <dbReference type="ChEBI" id="CHEBI:65315"/>
        <dbReference type="EC" id="5.4.99.12"/>
    </reaction>
</comment>
<comment type="caution">
    <text evidence="4">Lacks conserved residue(s) required for the propagation of feature annotation.</text>
</comment>
<dbReference type="SUPFAM" id="SSF55120">
    <property type="entry name" value="Pseudouridine synthase"/>
    <property type="match status" value="1"/>
</dbReference>
<dbReference type="NCBIfam" id="TIGR00071">
    <property type="entry name" value="hisT_truA"/>
    <property type="match status" value="1"/>
</dbReference>
<keyword evidence="10" id="KW-1185">Reference proteome</keyword>
<dbReference type="GO" id="GO:0160147">
    <property type="term" value="F:tRNA pseudouridine(38-40) synthase activity"/>
    <property type="evidence" value="ECO:0007669"/>
    <property type="project" value="UniProtKB-EC"/>
</dbReference>
<dbReference type="GO" id="GO:0003723">
    <property type="term" value="F:RNA binding"/>
    <property type="evidence" value="ECO:0007669"/>
    <property type="project" value="InterPro"/>
</dbReference>
<comment type="function">
    <text evidence="4">Formation of pseudouridine at positions 38, 39 and 40 in the anticodon stem and loop of transfer RNAs.</text>
</comment>
<dbReference type="CDD" id="cd02570">
    <property type="entry name" value="PseudoU_synth_EcTruA"/>
    <property type="match status" value="1"/>
</dbReference>
<comment type="subunit">
    <text evidence="4">Homodimer.</text>
</comment>
<evidence type="ECO:0000313" key="9">
    <source>
        <dbReference type="EMBL" id="QGG79737.1"/>
    </source>
</evidence>
<feature type="domain" description="Pseudouridine synthase I TruA alpha/beta" evidence="8">
    <location>
        <begin position="6"/>
        <end position="104"/>
    </location>
</feature>